<accession>A0AB34HM53</accession>
<keyword evidence="10" id="KW-1185">Reference proteome</keyword>
<organism evidence="9 10">
    <name type="scientific">Eschrichtius robustus</name>
    <name type="common">California gray whale</name>
    <name type="synonym">Eschrichtius gibbosus</name>
    <dbReference type="NCBI Taxonomy" id="9764"/>
    <lineage>
        <taxon>Eukaryota</taxon>
        <taxon>Metazoa</taxon>
        <taxon>Chordata</taxon>
        <taxon>Craniata</taxon>
        <taxon>Vertebrata</taxon>
        <taxon>Euteleostomi</taxon>
        <taxon>Mammalia</taxon>
        <taxon>Eutheria</taxon>
        <taxon>Laurasiatheria</taxon>
        <taxon>Artiodactyla</taxon>
        <taxon>Whippomorpha</taxon>
        <taxon>Cetacea</taxon>
        <taxon>Mysticeti</taxon>
        <taxon>Eschrichtiidae</taxon>
        <taxon>Eschrichtius</taxon>
    </lineage>
</organism>
<evidence type="ECO:0000256" key="6">
    <source>
        <dbReference type="PROSITE-ProRule" id="PRU00201"/>
    </source>
</evidence>
<dbReference type="SMART" id="SM00425">
    <property type="entry name" value="TBOX"/>
    <property type="match status" value="1"/>
</dbReference>
<dbReference type="AlphaFoldDB" id="A0AB34HM53"/>
<dbReference type="PANTHER" id="PTHR11267:SF116">
    <property type="entry name" value="T-BOX TRANSCRIPTION FACTOR TBX22"/>
    <property type="match status" value="1"/>
</dbReference>
<proteinExistence type="predicted"/>
<dbReference type="GO" id="GO:0000785">
    <property type="term" value="C:chromatin"/>
    <property type="evidence" value="ECO:0007669"/>
    <property type="project" value="TreeGrafter"/>
</dbReference>
<dbReference type="CDD" id="cd20200">
    <property type="entry name" value="T-box_TBX22-like"/>
    <property type="match status" value="1"/>
</dbReference>
<dbReference type="InterPro" id="IPR046360">
    <property type="entry name" value="T-box_DNA-bd"/>
</dbReference>
<dbReference type="GO" id="GO:0005634">
    <property type="term" value="C:nucleus"/>
    <property type="evidence" value="ECO:0007669"/>
    <property type="project" value="UniProtKB-SubCell"/>
</dbReference>
<evidence type="ECO:0000256" key="5">
    <source>
        <dbReference type="ARBA" id="ARBA00023242"/>
    </source>
</evidence>
<feature type="region of interest" description="Disordered" evidence="7">
    <location>
        <begin position="35"/>
        <end position="75"/>
    </location>
</feature>
<dbReference type="InterPro" id="IPR036960">
    <property type="entry name" value="T-box_sf"/>
</dbReference>
<dbReference type="EMBL" id="JAIQCJ010000913">
    <property type="protein sequence ID" value="KAJ8793952.1"/>
    <property type="molecule type" value="Genomic_DNA"/>
</dbReference>
<evidence type="ECO:0000256" key="1">
    <source>
        <dbReference type="ARBA" id="ARBA00004123"/>
    </source>
</evidence>
<dbReference type="GO" id="GO:0000978">
    <property type="term" value="F:RNA polymerase II cis-regulatory region sequence-specific DNA binding"/>
    <property type="evidence" value="ECO:0007669"/>
    <property type="project" value="InterPro"/>
</dbReference>
<evidence type="ECO:0000259" key="8">
    <source>
        <dbReference type="PROSITE" id="PS50252"/>
    </source>
</evidence>
<keyword evidence="4" id="KW-0804">Transcription</keyword>
<dbReference type="InterPro" id="IPR018186">
    <property type="entry name" value="TF_T-box_CS"/>
</dbReference>
<sequence>MALSSRAHAFSVEALVGRPSKRKLRDTREEAQLELLEKEGGEAEEERRSSAAGRKSEQPEKRPKTEPLATTFSGCGGGSGGCNSFGSLEEKDAIQVELQGSELWKRFHDIGTEMIITKAGRRMFPSVRVKVKGLDPGKQYYVAIDVVPVDSKRYRYVYHSSQWMVAGNTDHSCITPRFYVHPDSPCSGETWMRQIISFDRVKLTNNEMDDKGHIILQSMHKYKPRVHVMKQDSRVDMSRIQSLPAEGVKTFSFKETEFTTVTAYQNQQITKLKIDRNPFAKGFRDPGRNR</sequence>
<protein>
    <recommendedName>
        <fullName evidence="8">T-box domain-containing protein</fullName>
    </recommendedName>
</protein>
<gene>
    <name evidence="9" type="ORF">J1605_000151</name>
</gene>
<dbReference type="PROSITE" id="PS01264">
    <property type="entry name" value="TBOX_2"/>
    <property type="match status" value="1"/>
</dbReference>
<dbReference type="SUPFAM" id="SSF49417">
    <property type="entry name" value="p53-like transcription factors"/>
    <property type="match status" value="1"/>
</dbReference>
<dbReference type="Gene3D" id="2.60.40.820">
    <property type="entry name" value="Transcription factor, T-box"/>
    <property type="match status" value="1"/>
</dbReference>
<feature type="domain" description="T-box" evidence="8">
    <location>
        <begin position="98"/>
        <end position="285"/>
    </location>
</feature>
<feature type="compositionally biased region" description="Basic and acidic residues" evidence="7">
    <location>
        <begin position="35"/>
        <end position="65"/>
    </location>
</feature>
<dbReference type="PRINTS" id="PR00937">
    <property type="entry name" value="TBOX"/>
</dbReference>
<dbReference type="GO" id="GO:0045893">
    <property type="term" value="P:positive regulation of DNA-templated transcription"/>
    <property type="evidence" value="ECO:0007669"/>
    <property type="project" value="InterPro"/>
</dbReference>
<evidence type="ECO:0000256" key="2">
    <source>
        <dbReference type="ARBA" id="ARBA00023015"/>
    </source>
</evidence>
<comment type="caution">
    <text evidence="9">The sequence shown here is derived from an EMBL/GenBank/DDBJ whole genome shotgun (WGS) entry which is preliminary data.</text>
</comment>
<evidence type="ECO:0000256" key="3">
    <source>
        <dbReference type="ARBA" id="ARBA00023125"/>
    </source>
</evidence>
<name>A0AB34HM53_ESCRO</name>
<dbReference type="InterPro" id="IPR001699">
    <property type="entry name" value="TF_T-box"/>
</dbReference>
<keyword evidence="5 6" id="KW-0539">Nucleus</keyword>
<comment type="caution">
    <text evidence="6">Lacks conserved residue(s) required for the propagation of feature annotation.</text>
</comment>
<evidence type="ECO:0000313" key="9">
    <source>
        <dbReference type="EMBL" id="KAJ8793952.1"/>
    </source>
</evidence>
<evidence type="ECO:0000256" key="4">
    <source>
        <dbReference type="ARBA" id="ARBA00023163"/>
    </source>
</evidence>
<dbReference type="PROSITE" id="PS01283">
    <property type="entry name" value="TBOX_1"/>
    <property type="match status" value="1"/>
</dbReference>
<dbReference type="InterPro" id="IPR008967">
    <property type="entry name" value="p53-like_TF_DNA-bd_sf"/>
</dbReference>
<evidence type="ECO:0000256" key="7">
    <source>
        <dbReference type="SAM" id="MobiDB-lite"/>
    </source>
</evidence>
<dbReference type="FunFam" id="2.60.40.820:FF:000001">
    <property type="entry name" value="T-box transcription factor TBX18"/>
    <property type="match status" value="1"/>
</dbReference>
<keyword evidence="2" id="KW-0805">Transcription regulation</keyword>
<dbReference type="Pfam" id="PF00907">
    <property type="entry name" value="T-box"/>
    <property type="match status" value="1"/>
</dbReference>
<dbReference type="GO" id="GO:0001708">
    <property type="term" value="P:cell fate specification"/>
    <property type="evidence" value="ECO:0007669"/>
    <property type="project" value="TreeGrafter"/>
</dbReference>
<dbReference type="PROSITE" id="PS50252">
    <property type="entry name" value="TBOX_3"/>
    <property type="match status" value="1"/>
</dbReference>
<dbReference type="PANTHER" id="PTHR11267">
    <property type="entry name" value="T-BOX PROTEIN-RELATED"/>
    <property type="match status" value="1"/>
</dbReference>
<dbReference type="Proteomes" id="UP001159641">
    <property type="component" value="Unassembled WGS sequence"/>
</dbReference>
<comment type="subcellular location">
    <subcellularLocation>
        <location evidence="1 6">Nucleus</location>
    </subcellularLocation>
</comment>
<evidence type="ECO:0000313" key="10">
    <source>
        <dbReference type="Proteomes" id="UP001159641"/>
    </source>
</evidence>
<dbReference type="GO" id="GO:0000981">
    <property type="term" value="F:DNA-binding transcription factor activity, RNA polymerase II-specific"/>
    <property type="evidence" value="ECO:0007669"/>
    <property type="project" value="TreeGrafter"/>
</dbReference>
<reference evidence="9 10" key="1">
    <citation type="submission" date="2022-11" db="EMBL/GenBank/DDBJ databases">
        <title>Whole genome sequence of Eschrichtius robustus ER-17-0199.</title>
        <authorList>
            <person name="Bruniche-Olsen A."/>
            <person name="Black A.N."/>
            <person name="Fields C.J."/>
            <person name="Walden K."/>
            <person name="Dewoody J.A."/>
        </authorList>
    </citation>
    <scope>NUCLEOTIDE SEQUENCE [LARGE SCALE GENOMIC DNA]</scope>
    <source>
        <strain evidence="9">ER-17-0199</strain>
        <tissue evidence="9">Blubber</tissue>
    </source>
</reference>
<keyword evidence="3 6" id="KW-0238">DNA-binding</keyword>